<evidence type="ECO:0000313" key="7">
    <source>
        <dbReference type="Proteomes" id="UP000325945"/>
    </source>
</evidence>
<evidence type="ECO:0000256" key="5">
    <source>
        <dbReference type="SAM" id="SignalP"/>
    </source>
</evidence>
<keyword evidence="4" id="KW-0472">Membrane</keyword>
<reference evidence="7" key="1">
    <citation type="submission" date="2019-04" db="EMBL/GenBank/DDBJ databases">
        <title>Friends and foes A comparative genomics studyof 23 Aspergillus species from section Flavi.</title>
        <authorList>
            <consortium name="DOE Joint Genome Institute"/>
            <person name="Kjaerbolling I."/>
            <person name="Vesth T."/>
            <person name="Frisvad J.C."/>
            <person name="Nybo J.L."/>
            <person name="Theobald S."/>
            <person name="Kildgaard S."/>
            <person name="Isbrandt T."/>
            <person name="Kuo A."/>
            <person name="Sato A."/>
            <person name="Lyhne E.K."/>
            <person name="Kogle M.E."/>
            <person name="Wiebenga A."/>
            <person name="Kun R.S."/>
            <person name="Lubbers R.J."/>
            <person name="Makela M.R."/>
            <person name="Barry K."/>
            <person name="Chovatia M."/>
            <person name="Clum A."/>
            <person name="Daum C."/>
            <person name="Haridas S."/>
            <person name="He G."/>
            <person name="LaButti K."/>
            <person name="Lipzen A."/>
            <person name="Mondo S."/>
            <person name="Riley R."/>
            <person name="Salamov A."/>
            <person name="Simmons B.A."/>
            <person name="Magnuson J.K."/>
            <person name="Henrissat B."/>
            <person name="Mortensen U.H."/>
            <person name="Larsen T.O."/>
            <person name="Devries R.P."/>
            <person name="Grigoriev I.V."/>
            <person name="Machida M."/>
            <person name="Baker S.E."/>
            <person name="Andersen M.R."/>
        </authorList>
    </citation>
    <scope>NUCLEOTIDE SEQUENCE [LARGE SCALE GENOMIC DNA]</scope>
    <source>
        <strain evidence="7">CBS 130017</strain>
    </source>
</reference>
<protein>
    <submittedName>
        <fullName evidence="6">Uncharacterized protein</fullName>
    </submittedName>
</protein>
<evidence type="ECO:0000256" key="2">
    <source>
        <dbReference type="ARBA" id="ARBA00022692"/>
    </source>
</evidence>
<gene>
    <name evidence="6" type="ORF">BDV39DRAFT_204556</name>
</gene>
<dbReference type="GO" id="GO:0022857">
    <property type="term" value="F:transmembrane transporter activity"/>
    <property type="evidence" value="ECO:0007669"/>
    <property type="project" value="TreeGrafter"/>
</dbReference>
<dbReference type="PANTHER" id="PTHR23501">
    <property type="entry name" value="MAJOR FACILITATOR SUPERFAMILY"/>
    <property type="match status" value="1"/>
</dbReference>
<proteinExistence type="predicted"/>
<dbReference type="AlphaFoldDB" id="A0A5N6X4I5"/>
<organism evidence="6 7">
    <name type="scientific">Aspergillus sergii</name>
    <dbReference type="NCBI Taxonomy" id="1034303"/>
    <lineage>
        <taxon>Eukaryota</taxon>
        <taxon>Fungi</taxon>
        <taxon>Dikarya</taxon>
        <taxon>Ascomycota</taxon>
        <taxon>Pezizomycotina</taxon>
        <taxon>Eurotiomycetes</taxon>
        <taxon>Eurotiomycetidae</taxon>
        <taxon>Eurotiales</taxon>
        <taxon>Aspergillaceae</taxon>
        <taxon>Aspergillus</taxon>
        <taxon>Aspergillus subgen. Circumdati</taxon>
    </lineage>
</organism>
<evidence type="ECO:0000256" key="4">
    <source>
        <dbReference type="ARBA" id="ARBA00023136"/>
    </source>
</evidence>
<comment type="subcellular location">
    <subcellularLocation>
        <location evidence="1">Membrane</location>
        <topology evidence="1">Multi-pass membrane protein</topology>
    </subcellularLocation>
</comment>
<keyword evidence="3" id="KW-1133">Transmembrane helix</keyword>
<dbReference type="SUPFAM" id="SSF103473">
    <property type="entry name" value="MFS general substrate transporter"/>
    <property type="match status" value="1"/>
</dbReference>
<dbReference type="PANTHER" id="PTHR23501:SF58">
    <property type="entry name" value="LOW AFFINITY HEME TRANSPORTER STR3"/>
    <property type="match status" value="1"/>
</dbReference>
<evidence type="ECO:0000256" key="3">
    <source>
        <dbReference type="ARBA" id="ARBA00022989"/>
    </source>
</evidence>
<dbReference type="Proteomes" id="UP000325945">
    <property type="component" value="Unassembled WGS sequence"/>
</dbReference>
<evidence type="ECO:0000313" key="6">
    <source>
        <dbReference type="EMBL" id="KAE8327842.1"/>
    </source>
</evidence>
<accession>A0A5N6X4I5</accession>
<dbReference type="GO" id="GO:0005886">
    <property type="term" value="C:plasma membrane"/>
    <property type="evidence" value="ECO:0007669"/>
    <property type="project" value="TreeGrafter"/>
</dbReference>
<name>A0A5N6X4I5_9EURO</name>
<keyword evidence="2" id="KW-0812">Transmembrane</keyword>
<sequence>MATANTGAMVMAMILVGYSSSMSVVGSRVASQASVPHQDVALAISLLALRSKIGRAIGSAIVAVIWADQMPKSLRKYLPSNATEGDVKKLFGSTKSIRKLYGFDDPMRVGASQNAVANVGNNGLPFTKTCWSEVESPKSKKDEFLRFLAGK</sequence>
<evidence type="ECO:0000256" key="1">
    <source>
        <dbReference type="ARBA" id="ARBA00004141"/>
    </source>
</evidence>
<feature type="chain" id="PRO_5024802872" evidence="5">
    <location>
        <begin position="22"/>
        <end position="151"/>
    </location>
</feature>
<dbReference type="InterPro" id="IPR036259">
    <property type="entry name" value="MFS_trans_sf"/>
</dbReference>
<keyword evidence="7" id="KW-1185">Reference proteome</keyword>
<dbReference type="EMBL" id="ML741789">
    <property type="protein sequence ID" value="KAE8327842.1"/>
    <property type="molecule type" value="Genomic_DNA"/>
</dbReference>
<feature type="signal peptide" evidence="5">
    <location>
        <begin position="1"/>
        <end position="21"/>
    </location>
</feature>
<keyword evidence="5" id="KW-0732">Signal</keyword>